<feature type="domain" description="Aminoglycoside phosphotransferase" evidence="1">
    <location>
        <begin position="40"/>
        <end position="287"/>
    </location>
</feature>
<evidence type="ECO:0000313" key="2">
    <source>
        <dbReference type="EMBL" id="ABM00230.1"/>
    </source>
</evidence>
<dbReference type="InterPro" id="IPR051678">
    <property type="entry name" value="AGP_Transferase"/>
</dbReference>
<gene>
    <name evidence="2" type="ordered locus">Sama_2024</name>
</gene>
<dbReference type="EMBL" id="CP000507">
    <property type="protein sequence ID" value="ABM00230.1"/>
    <property type="molecule type" value="Genomic_DNA"/>
</dbReference>
<protein>
    <recommendedName>
        <fullName evidence="1">Aminoglycoside phosphotransferase domain-containing protein</fullName>
    </recommendedName>
</protein>
<reference evidence="2 3" key="1">
    <citation type="submission" date="2006-12" db="EMBL/GenBank/DDBJ databases">
        <title>Complete sequence of Shewanella amazonensis SB2B.</title>
        <authorList>
            <consortium name="US DOE Joint Genome Institute"/>
            <person name="Copeland A."/>
            <person name="Lucas S."/>
            <person name="Lapidus A."/>
            <person name="Barry K."/>
            <person name="Detter J.C."/>
            <person name="Glavina del Rio T."/>
            <person name="Hammon N."/>
            <person name="Israni S."/>
            <person name="Dalin E."/>
            <person name="Tice H."/>
            <person name="Pitluck S."/>
            <person name="Munk A.C."/>
            <person name="Brettin T."/>
            <person name="Bruce D."/>
            <person name="Han C."/>
            <person name="Tapia R."/>
            <person name="Gilna P."/>
            <person name="Schmutz J."/>
            <person name="Larimer F."/>
            <person name="Land M."/>
            <person name="Hauser L."/>
            <person name="Kyrpides N."/>
            <person name="Mikhailova N."/>
            <person name="Fredrickson J."/>
            <person name="Richardson P."/>
        </authorList>
    </citation>
    <scope>NUCLEOTIDE SEQUENCE [LARGE SCALE GENOMIC DNA]</scope>
    <source>
        <strain evidence="3">ATCC BAA-1098 / SB2B</strain>
    </source>
</reference>
<sequence>MSLPVNRYCVNNHKGPELYQLSDTLTDWIVETIGEPVLTVELNNQGWSNLVLEINGRWIVRLPKRLTDSEGNSLTNRYLMEKQLLETLSLAIDKDTSSHLSAAILPNVHLAPRHVADCMLYRKLQGSPLDWQSEQLSTLNNHMCTSLAASIGALLAKLHATELAHPQLVAFPYGDEDFVGSVLPALRPLVDADSYKNAQTYFITMLETVATQAEFSSRLCHGDFGPANILLGRDYQLTGVLDFSDVCLGDPAMDFAPLWRRSPSEFMHDLFSAYRHTSGEDHWQSLQPQTLNHRIQFHALRKAAFVVWYGTRYGFEDGITGSLVFLEEYFKSP</sequence>
<dbReference type="InterPro" id="IPR002575">
    <property type="entry name" value="Aminoglycoside_PTrfase"/>
</dbReference>
<dbReference type="Gene3D" id="3.30.200.20">
    <property type="entry name" value="Phosphorylase Kinase, domain 1"/>
    <property type="match status" value="1"/>
</dbReference>
<name>A1S773_SHEAM</name>
<dbReference type="OrthoDB" id="9797603at2"/>
<dbReference type="InterPro" id="IPR011009">
    <property type="entry name" value="Kinase-like_dom_sf"/>
</dbReference>
<organism evidence="2 3">
    <name type="scientific">Shewanella amazonensis (strain ATCC BAA-1098 / SB2B)</name>
    <dbReference type="NCBI Taxonomy" id="326297"/>
    <lineage>
        <taxon>Bacteria</taxon>
        <taxon>Pseudomonadati</taxon>
        <taxon>Pseudomonadota</taxon>
        <taxon>Gammaproteobacteria</taxon>
        <taxon>Alteromonadales</taxon>
        <taxon>Shewanellaceae</taxon>
        <taxon>Shewanella</taxon>
    </lineage>
</organism>
<dbReference type="eggNOG" id="COG3173">
    <property type="taxonomic scope" value="Bacteria"/>
</dbReference>
<accession>A1S773</accession>
<dbReference type="Proteomes" id="UP000009175">
    <property type="component" value="Chromosome"/>
</dbReference>
<dbReference type="Gene3D" id="3.90.1200.10">
    <property type="match status" value="1"/>
</dbReference>
<dbReference type="PANTHER" id="PTHR21310">
    <property type="entry name" value="AMINOGLYCOSIDE PHOSPHOTRANSFERASE-RELATED-RELATED"/>
    <property type="match status" value="1"/>
</dbReference>
<dbReference type="STRING" id="326297.Sama_2024"/>
<keyword evidence="3" id="KW-1185">Reference proteome</keyword>
<dbReference type="AlphaFoldDB" id="A1S773"/>
<dbReference type="HOGENOM" id="CLU_833919_0_0_6"/>
<dbReference type="PANTHER" id="PTHR21310:SF15">
    <property type="entry name" value="AMINOGLYCOSIDE PHOSPHOTRANSFERASE DOMAIN-CONTAINING PROTEIN"/>
    <property type="match status" value="1"/>
</dbReference>
<dbReference type="KEGG" id="saz:Sama_2024"/>
<dbReference type="Pfam" id="PF01636">
    <property type="entry name" value="APH"/>
    <property type="match status" value="1"/>
</dbReference>
<proteinExistence type="predicted"/>
<dbReference type="SUPFAM" id="SSF56112">
    <property type="entry name" value="Protein kinase-like (PK-like)"/>
    <property type="match status" value="1"/>
</dbReference>
<evidence type="ECO:0000259" key="1">
    <source>
        <dbReference type="Pfam" id="PF01636"/>
    </source>
</evidence>
<evidence type="ECO:0000313" key="3">
    <source>
        <dbReference type="Proteomes" id="UP000009175"/>
    </source>
</evidence>